<dbReference type="AlphaFoldDB" id="A0A437NXD4"/>
<keyword evidence="3" id="KW-1185">Reference proteome</keyword>
<organism evidence="2 3">
    <name type="scientific">Methylobacterium oryzihabitans</name>
    <dbReference type="NCBI Taxonomy" id="2499852"/>
    <lineage>
        <taxon>Bacteria</taxon>
        <taxon>Pseudomonadati</taxon>
        <taxon>Pseudomonadota</taxon>
        <taxon>Alphaproteobacteria</taxon>
        <taxon>Hyphomicrobiales</taxon>
        <taxon>Methylobacteriaceae</taxon>
        <taxon>Methylobacterium</taxon>
    </lineage>
</organism>
<protein>
    <submittedName>
        <fullName evidence="2">Uncharacterized protein</fullName>
    </submittedName>
</protein>
<dbReference type="RefSeq" id="WP_127733098.1">
    <property type="nucleotide sequence ID" value="NZ_SACP01000028.1"/>
</dbReference>
<feature type="signal peptide" evidence="1">
    <location>
        <begin position="1"/>
        <end position="22"/>
    </location>
</feature>
<dbReference type="Proteomes" id="UP000286997">
    <property type="component" value="Unassembled WGS sequence"/>
</dbReference>
<comment type="caution">
    <text evidence="2">The sequence shown here is derived from an EMBL/GenBank/DDBJ whole genome shotgun (WGS) entry which is preliminary data.</text>
</comment>
<evidence type="ECO:0000256" key="1">
    <source>
        <dbReference type="SAM" id="SignalP"/>
    </source>
</evidence>
<dbReference type="OrthoDB" id="8444059at2"/>
<accession>A0A437NXD4</accession>
<reference evidence="2 3" key="1">
    <citation type="submission" date="2019-01" db="EMBL/GenBank/DDBJ databases">
        <authorList>
            <person name="Chen W.-M."/>
        </authorList>
    </citation>
    <scope>NUCLEOTIDE SEQUENCE [LARGE SCALE GENOMIC DNA]</scope>
    <source>
        <strain evidence="2 3">TER-1</strain>
    </source>
</reference>
<gene>
    <name evidence="2" type="ORF">EOE48_22380</name>
</gene>
<feature type="chain" id="PRO_5019387056" evidence="1">
    <location>
        <begin position="23"/>
        <end position="224"/>
    </location>
</feature>
<keyword evidence="1" id="KW-0732">Signal</keyword>
<sequence length="224" mass="23469">MTMMTRLAGLAAAALICTTAGAGAARAADDFWSGTRKAPAARAEPAPAAAAKAPTLADLAAAEQAVVDVWTRLPFEPRRAMFVREKAEVFGGYDARPTSVFTQGETLLSYIEPAGYGWKPVGSDTVEFGITADFEILDRAGKVLAGQKGLLNSRLVSHAKNREFFINLSMSLDGAPPGDYVLAYILTDAATGRTTRVEQPFTLRAGTAKADPAAVSPPPAPGRG</sequence>
<proteinExistence type="predicted"/>
<evidence type="ECO:0000313" key="2">
    <source>
        <dbReference type="EMBL" id="RVU14655.1"/>
    </source>
</evidence>
<evidence type="ECO:0000313" key="3">
    <source>
        <dbReference type="Proteomes" id="UP000286997"/>
    </source>
</evidence>
<name>A0A437NXD4_9HYPH</name>
<dbReference type="EMBL" id="SACP01000028">
    <property type="protein sequence ID" value="RVU14655.1"/>
    <property type="molecule type" value="Genomic_DNA"/>
</dbReference>